<protein>
    <submittedName>
        <fullName evidence="3">Serine phosphatase RsbU (Regulator of sigma subunit)/PAS domain-containing protein/anti-sigma regulatory factor (Ser/Thr protein kinase)</fullName>
    </submittedName>
</protein>
<dbReference type="Gene3D" id="2.10.70.100">
    <property type="match status" value="1"/>
</dbReference>
<accession>A0ABU0RRV4</accession>
<dbReference type="EMBL" id="JAUSZS010000004">
    <property type="protein sequence ID" value="MDQ0933872.1"/>
    <property type="molecule type" value="Genomic_DNA"/>
</dbReference>
<dbReference type="InterPro" id="IPR001932">
    <property type="entry name" value="PPM-type_phosphatase-like_dom"/>
</dbReference>
<evidence type="ECO:0000256" key="1">
    <source>
        <dbReference type="ARBA" id="ARBA00022801"/>
    </source>
</evidence>
<dbReference type="Gene3D" id="3.30.450.20">
    <property type="entry name" value="PAS domain"/>
    <property type="match status" value="2"/>
</dbReference>
<evidence type="ECO:0000313" key="4">
    <source>
        <dbReference type="Proteomes" id="UP001223072"/>
    </source>
</evidence>
<dbReference type="Pfam" id="PF08447">
    <property type="entry name" value="PAS_3"/>
    <property type="match status" value="1"/>
</dbReference>
<dbReference type="InterPro" id="IPR003018">
    <property type="entry name" value="GAF"/>
</dbReference>
<dbReference type="SUPFAM" id="SSF55785">
    <property type="entry name" value="PYP-like sensor domain (PAS domain)"/>
    <property type="match status" value="2"/>
</dbReference>
<dbReference type="InterPro" id="IPR035965">
    <property type="entry name" value="PAS-like_dom_sf"/>
</dbReference>
<dbReference type="InterPro" id="IPR000700">
    <property type="entry name" value="PAS-assoc_C"/>
</dbReference>
<evidence type="ECO:0000259" key="2">
    <source>
        <dbReference type="PROSITE" id="PS50113"/>
    </source>
</evidence>
<evidence type="ECO:0000313" key="3">
    <source>
        <dbReference type="EMBL" id="MDQ0933872.1"/>
    </source>
</evidence>
<dbReference type="InterPro" id="IPR029016">
    <property type="entry name" value="GAF-like_dom_sf"/>
</dbReference>
<dbReference type="SMART" id="SM00331">
    <property type="entry name" value="PP2C_SIG"/>
    <property type="match status" value="1"/>
</dbReference>
<dbReference type="Gene3D" id="3.30.565.10">
    <property type="entry name" value="Histidine kinase-like ATPase, C-terminal domain"/>
    <property type="match status" value="1"/>
</dbReference>
<name>A0ABU0RRV4_9ACTN</name>
<dbReference type="InterPro" id="IPR003594">
    <property type="entry name" value="HATPase_dom"/>
</dbReference>
<dbReference type="InterPro" id="IPR013655">
    <property type="entry name" value="PAS_fold_3"/>
</dbReference>
<feature type="domain" description="PAC" evidence="2">
    <location>
        <begin position="249"/>
        <end position="301"/>
    </location>
</feature>
<dbReference type="PROSITE" id="PS50113">
    <property type="entry name" value="PAC"/>
    <property type="match status" value="1"/>
</dbReference>
<dbReference type="SMART" id="SM00091">
    <property type="entry name" value="PAS"/>
    <property type="match status" value="2"/>
</dbReference>
<dbReference type="PANTHER" id="PTHR43156:SF2">
    <property type="entry name" value="STAGE II SPORULATION PROTEIN E"/>
    <property type="match status" value="1"/>
</dbReference>
<dbReference type="InterPro" id="IPR052016">
    <property type="entry name" value="Bact_Sigma-Reg"/>
</dbReference>
<dbReference type="PANTHER" id="PTHR43156">
    <property type="entry name" value="STAGE II SPORULATION PROTEIN E-RELATED"/>
    <property type="match status" value="1"/>
</dbReference>
<reference evidence="3 4" key="1">
    <citation type="submission" date="2023-07" db="EMBL/GenBank/DDBJ databases">
        <title>Comparative genomics of wheat-associated soil bacteria to identify genetic determinants of phenazine resistance.</title>
        <authorList>
            <person name="Mouncey N."/>
        </authorList>
    </citation>
    <scope>NUCLEOTIDE SEQUENCE [LARGE SCALE GENOMIC DNA]</scope>
    <source>
        <strain evidence="3 4">W2I16</strain>
    </source>
</reference>
<dbReference type="Gene3D" id="3.30.450.40">
    <property type="match status" value="2"/>
</dbReference>
<dbReference type="Pfam" id="PF08448">
    <property type="entry name" value="PAS_4"/>
    <property type="match status" value="1"/>
</dbReference>
<keyword evidence="4" id="KW-1185">Reference proteome</keyword>
<dbReference type="Pfam" id="PF07228">
    <property type="entry name" value="SpoIIE"/>
    <property type="match status" value="1"/>
</dbReference>
<organism evidence="3 4">
    <name type="scientific">Streptomyces turgidiscabies</name>
    <dbReference type="NCBI Taxonomy" id="85558"/>
    <lineage>
        <taxon>Bacteria</taxon>
        <taxon>Bacillati</taxon>
        <taxon>Actinomycetota</taxon>
        <taxon>Actinomycetes</taxon>
        <taxon>Kitasatosporales</taxon>
        <taxon>Streptomycetaceae</taxon>
        <taxon>Streptomyces</taxon>
    </lineage>
</organism>
<dbReference type="SUPFAM" id="SSF81606">
    <property type="entry name" value="PP2C-like"/>
    <property type="match status" value="1"/>
</dbReference>
<dbReference type="SUPFAM" id="SSF55781">
    <property type="entry name" value="GAF domain-like"/>
    <property type="match status" value="1"/>
</dbReference>
<comment type="caution">
    <text evidence="3">The sequence shown here is derived from an EMBL/GenBank/DDBJ whole genome shotgun (WGS) entry which is preliminary data.</text>
</comment>
<gene>
    <name evidence="3" type="ORF">QFZ49_003812</name>
</gene>
<dbReference type="Gene3D" id="3.60.40.10">
    <property type="entry name" value="PPM-type phosphatase domain"/>
    <property type="match status" value="1"/>
</dbReference>
<dbReference type="Pfam" id="PF13185">
    <property type="entry name" value="GAF_2"/>
    <property type="match status" value="1"/>
</dbReference>
<proteinExistence type="predicted"/>
<dbReference type="InterPro" id="IPR036457">
    <property type="entry name" value="PPM-type-like_dom_sf"/>
</dbReference>
<dbReference type="InterPro" id="IPR000014">
    <property type="entry name" value="PAS"/>
</dbReference>
<dbReference type="CDD" id="cd16936">
    <property type="entry name" value="HATPase_RsbW-like"/>
    <property type="match status" value="1"/>
</dbReference>
<dbReference type="Proteomes" id="UP001223072">
    <property type="component" value="Unassembled WGS sequence"/>
</dbReference>
<dbReference type="InterPro" id="IPR036890">
    <property type="entry name" value="HATPase_C_sf"/>
</dbReference>
<sequence length="958" mass="102581">MVMKRRLNVLGAVDDDLPLTEALRLVLEHAVAELGGVGGMIHVRRVGGLRGLRLVASSNLPPALTGPWERLADDGDLPPAHATREEARVWLLALPLDGSGLGTVGSTGLAGGAAAVPVPGPDGPLGALTVLTGTTREPDPEQWAFLEAVAAWAASRLSRPLTPAPPSPPDQPVTGRGLRQALKAVRVGSWEWRMDTGELILDEAAMTVLGIDPGTYDRRAETWLGLVHPDDVPLVTTGVDKAVRDRSLYGTEYRVNRPDGTTGWVQVRGQVKADDADRPVGMVGTVWDTTESRSAHDAISRALRHMSDGFLALDQQWRITFINAEAERVLGCGQELIGRTAWELSAALQVPGLRALCEETAARSTPTGLDVLAGGTGRWYHMRLVPLPDGLAFYFTDVHDKRMRDAEREAAARAEVERAARIAELTAALASATGSAGVVDAVARHVLPPFGAAGLVIQAIENDRTHVVGSLGYPREFLDLLDNRPLSEHGAVMDALRIRTPQFISSPEEYVARYPPLADHPEAGGKKAWAFLPLIASDHPIGVCVISFDRPRRLSGEERTLLVAISGFVAQALERARLFDAEHTRAQELQRGLLPQALPSLPACTAAARYLPAGQGMNVGGDWYDIIPLSGERVALVIGDVMGHGLPEAATMGRLRTAVHTLAELDLPPDEILAHLNDIVSGLGDDSYATCLYAVYDPTTAICAFARAGHPPPVVVLPDGTVHFPDVAPDPPLGAADPPFENVELALPDNSLLVLYTDGLVESASRDIDVGMARLARLLAEDRDSDLDVLCDTLTAGLLPAEQQSADDAALLAVRVHRLPPEAIAAWPLPMLPQAAGEARKLVREQLSQWCLDDLAMTTELLVSELVGNVVRYAKGPVLLRLLRSRTLVCEVSDGSLTTPRIRRASETDEGGRGLQLVAALSQRWGARYTATGKCIWTEQALTGPESPDVLLSVLEAA</sequence>
<keyword evidence="1" id="KW-0378">Hydrolase</keyword>
<dbReference type="Pfam" id="PF13581">
    <property type="entry name" value="HATPase_c_2"/>
    <property type="match status" value="1"/>
</dbReference>
<dbReference type="SMART" id="SM00065">
    <property type="entry name" value="GAF"/>
    <property type="match status" value="2"/>
</dbReference>
<dbReference type="InterPro" id="IPR013656">
    <property type="entry name" value="PAS_4"/>
</dbReference>
<dbReference type="CDD" id="cd00130">
    <property type="entry name" value="PAS"/>
    <property type="match status" value="2"/>
</dbReference>